<dbReference type="VEuPathDB" id="FungiDB:JI435_302190"/>
<sequence length="115" mass="12938">MTCILGRVRYRSMAMSLTTGETRQDADVAMFLYAKCTRFAPTLFRKGLSTSCVANINTGPTIIRPDITSINTRISPIRVDIPLTALSKHLFKSRFHVRMRGTSNESSRVKQRNGE</sequence>
<organism evidence="1 2">
    <name type="scientific">Phaeosphaeria nodorum (strain SN15 / ATCC MYA-4574 / FGSC 10173)</name>
    <name type="common">Glume blotch fungus</name>
    <name type="synonym">Parastagonospora nodorum</name>
    <dbReference type="NCBI Taxonomy" id="321614"/>
    <lineage>
        <taxon>Eukaryota</taxon>
        <taxon>Fungi</taxon>
        <taxon>Dikarya</taxon>
        <taxon>Ascomycota</taxon>
        <taxon>Pezizomycotina</taxon>
        <taxon>Dothideomycetes</taxon>
        <taxon>Pleosporomycetidae</taxon>
        <taxon>Pleosporales</taxon>
        <taxon>Pleosporineae</taxon>
        <taxon>Phaeosphaeriaceae</taxon>
        <taxon>Parastagonospora</taxon>
    </lineage>
</organism>
<evidence type="ECO:0000313" key="2">
    <source>
        <dbReference type="Proteomes" id="UP000663193"/>
    </source>
</evidence>
<accession>A0A7U2HYG8</accession>
<dbReference type="EMBL" id="CP069027">
    <property type="protein sequence ID" value="QRC95293.1"/>
    <property type="molecule type" value="Genomic_DNA"/>
</dbReference>
<gene>
    <name evidence="1" type="ORF">JI435_302190</name>
</gene>
<name>A0A7U2HYG8_PHANO</name>
<dbReference type="AlphaFoldDB" id="A0A7U2HYG8"/>
<evidence type="ECO:0000313" key="1">
    <source>
        <dbReference type="EMBL" id="QRC95293.1"/>
    </source>
</evidence>
<protein>
    <submittedName>
        <fullName evidence="1">Uncharacterized protein</fullName>
    </submittedName>
</protein>
<proteinExistence type="predicted"/>
<keyword evidence="2" id="KW-1185">Reference proteome</keyword>
<dbReference type="Proteomes" id="UP000663193">
    <property type="component" value="Chromosome 5"/>
</dbReference>
<reference evidence="2" key="1">
    <citation type="journal article" date="2021" name="BMC Genomics">
        <title>Chromosome-level genome assembly and manually-curated proteome of model necrotroph Parastagonospora nodorum Sn15 reveals a genome-wide trove of candidate effector homologs, and redundancy of virulence-related functions within an accessory chromosome.</title>
        <authorList>
            <person name="Bertazzoni S."/>
            <person name="Jones D.A.B."/>
            <person name="Phan H.T."/>
            <person name="Tan K.-C."/>
            <person name="Hane J.K."/>
        </authorList>
    </citation>
    <scope>NUCLEOTIDE SEQUENCE [LARGE SCALE GENOMIC DNA]</scope>
    <source>
        <strain evidence="2">SN15 / ATCC MYA-4574 / FGSC 10173)</strain>
    </source>
</reference>